<dbReference type="OrthoDB" id="1681423at2759"/>
<evidence type="ECO:0000313" key="3">
    <source>
        <dbReference type="Proteomes" id="UP000652761"/>
    </source>
</evidence>
<reference evidence="2" key="1">
    <citation type="submission" date="2017-07" db="EMBL/GenBank/DDBJ databases">
        <title>Taro Niue Genome Assembly and Annotation.</title>
        <authorList>
            <person name="Atibalentja N."/>
            <person name="Keating K."/>
            <person name="Fields C.J."/>
        </authorList>
    </citation>
    <scope>NUCLEOTIDE SEQUENCE</scope>
    <source>
        <strain evidence="2">Niue_2</strain>
        <tissue evidence="2">Leaf</tissue>
    </source>
</reference>
<feature type="region of interest" description="Disordered" evidence="1">
    <location>
        <begin position="1"/>
        <end position="61"/>
    </location>
</feature>
<organism evidence="2 3">
    <name type="scientific">Colocasia esculenta</name>
    <name type="common">Wild taro</name>
    <name type="synonym">Arum esculentum</name>
    <dbReference type="NCBI Taxonomy" id="4460"/>
    <lineage>
        <taxon>Eukaryota</taxon>
        <taxon>Viridiplantae</taxon>
        <taxon>Streptophyta</taxon>
        <taxon>Embryophyta</taxon>
        <taxon>Tracheophyta</taxon>
        <taxon>Spermatophyta</taxon>
        <taxon>Magnoliopsida</taxon>
        <taxon>Liliopsida</taxon>
        <taxon>Araceae</taxon>
        <taxon>Aroideae</taxon>
        <taxon>Colocasieae</taxon>
        <taxon>Colocasia</taxon>
    </lineage>
</organism>
<feature type="region of interest" description="Disordered" evidence="1">
    <location>
        <begin position="1195"/>
        <end position="1229"/>
    </location>
</feature>
<name>A0A843VQC8_COLES</name>
<dbReference type="AlphaFoldDB" id="A0A843VQC8"/>
<feature type="region of interest" description="Disordered" evidence="1">
    <location>
        <begin position="1148"/>
        <end position="1177"/>
    </location>
</feature>
<evidence type="ECO:0000313" key="2">
    <source>
        <dbReference type="EMBL" id="MQM01323.1"/>
    </source>
</evidence>
<dbReference type="Proteomes" id="UP000652761">
    <property type="component" value="Unassembled WGS sequence"/>
</dbReference>
<feature type="compositionally biased region" description="Polar residues" evidence="1">
    <location>
        <begin position="24"/>
        <end position="34"/>
    </location>
</feature>
<feature type="region of interest" description="Disordered" evidence="1">
    <location>
        <begin position="950"/>
        <end position="975"/>
    </location>
</feature>
<keyword evidence="3" id="KW-1185">Reference proteome</keyword>
<proteinExistence type="predicted"/>
<dbReference type="EMBL" id="NMUH01002660">
    <property type="protein sequence ID" value="MQM01323.1"/>
    <property type="molecule type" value="Genomic_DNA"/>
</dbReference>
<gene>
    <name evidence="2" type="ORF">Taro_034078</name>
</gene>
<evidence type="ECO:0000256" key="1">
    <source>
        <dbReference type="SAM" id="MobiDB-lite"/>
    </source>
</evidence>
<accession>A0A843VQC8</accession>
<comment type="caution">
    <text evidence="2">The sequence shown here is derived from an EMBL/GenBank/DDBJ whole genome shotgun (WGS) entry which is preliminary data.</text>
</comment>
<sequence length="1245" mass="138827">MGNGNVSGLGDPAQDVSDGALEPSPSSSHETGLRSSEAAPAELENVHERKASVTDSYTSEADHNLVQMKGLNQRAEDEEGKHSCTIITLDAGETFPNPSVAMASDINGNINKEFSSTEEVTATGIDIMTKKLEESSREHDPCNSNMDWGDNTEEVVTKENETNEWVSISEEAEAHELIVLGEHKVADENTGGFEKRADIMGEYSINSIFHVPQEEDFDEEEILLKVFNSHKMVTSTERNIPLQEPESLGATNVVCEGSLANQSGTENGEYYQSGPISQDIIRELQLDSSRKGHESFVFLEAIDAQIKDTLMREKEEAETASQLEEYESIAALTAIFGRNEECPLMKEETTGDMCRSTGEYEVDGHLGKGEEKARKILSSEGYEFDKNHTAAPINHEEYLSGKQVQVDNTPTFTIELEGTSPITVLEEEKSGQFRSKEAIVQITLTEDIVCETKCMHQNEHFDSEKHNKSCHEENNVNTDVYCEANSKFMLTENDTKGESVILEESHSLQDTETESSFSPIVTVERIGVVEKDELLIVKEDNVIEEIRLTGESLDQPLKEQPSTTNSAQIEKLVYTALSTSENIENNEKQSPLSSMVNVEKAIEDRVERELLIVKRGNVAEEISVDDPLEGEPSLTNLVQEQQSVKMSLVMEAAISPQPCLSVQDRDWDQPCNVSSEYVTESRKSWSPMQSEVEEYKEMVVTESDQVICGGKAENSGQQSDDFSFDYFEELREIDTKEQSKVTEKEEFFSKKLEPENCIVMDFDVRECSDINFERLEPNVLSVHSPIEEKDVAHLLDVKDPFVNRRVTNDTKDTICLTESYLDGYGVITLGEGTKFSTGDLIKDPLTFETVSEVENIKASHDEEEETQVQHGTLHQSCITSCGSNEQLDESVGQPREDFRVAPVDHDGLGSSNNYHGIPNYDIQSMTKLNNNVLNVDLTDCGDSGDFEKLVKKSESSTPEQFEDDYDRKPEDELQSDNKLQQEVKFIIVEHQSAQDSIFRNNKSEGDECQGPLQELPTIELNEEIPSMEIYESRNVSKYAMKNTMETEASTATTDRGTLDSIPSQHMTGVKGLISVFESSSIDAELNSKNAISDLQVLQVKSSKADSIFSDQCGSYTTQIRILSEGDTWPQSNMRNAKANLPAIEVRNEESDQNQKSLQQKSSEEVPSTPGRTSSEKLKAPLLRFFKNEINIVKSQEKGDSAMKNAADKTGSSSSKKPMATPSRRHENYKSKSSFFSTCMCCTTDV</sequence>
<protein>
    <submittedName>
        <fullName evidence="2">Uncharacterized protein</fullName>
    </submittedName>
</protein>